<dbReference type="Pfam" id="PF08890">
    <property type="entry name" value="Phage_TAC_5"/>
    <property type="match status" value="1"/>
</dbReference>
<dbReference type="Proteomes" id="UP000502136">
    <property type="component" value="Chromosome"/>
</dbReference>
<proteinExistence type="predicted"/>
<dbReference type="InterPro" id="IPR014986">
    <property type="entry name" value="XkdN-like"/>
</dbReference>
<evidence type="ECO:0000313" key="2">
    <source>
        <dbReference type="Proteomes" id="UP000502136"/>
    </source>
</evidence>
<dbReference type="KEGG" id="palr:HGI30_17125"/>
<sequence length="95" mass="10958">MTKNMAFFMKGKVTHEAIQEEVAITKRFLDDKGEPIPFVFTSLPPKRIEELQEDCTRKVSRKGKVVDEVFDAKRLGLRIALESTVYPDFRSPELL</sequence>
<evidence type="ECO:0000313" key="1">
    <source>
        <dbReference type="EMBL" id="QJC53126.1"/>
    </source>
</evidence>
<keyword evidence="2" id="KW-1185">Reference proteome</keyword>
<gene>
    <name evidence="1" type="ORF">HGI30_17125</name>
</gene>
<dbReference type="AlphaFoldDB" id="A0A6H2H130"/>
<name>A0A6H2H130_9BACL</name>
<organism evidence="1 2">
    <name type="scientific">Paenibacillus albicereus</name>
    <dbReference type="NCBI Taxonomy" id="2726185"/>
    <lineage>
        <taxon>Bacteria</taxon>
        <taxon>Bacillati</taxon>
        <taxon>Bacillota</taxon>
        <taxon>Bacilli</taxon>
        <taxon>Bacillales</taxon>
        <taxon>Paenibacillaceae</taxon>
        <taxon>Paenibacillus</taxon>
    </lineage>
</organism>
<protein>
    <submittedName>
        <fullName evidence="1">Uncharacterized protein</fullName>
    </submittedName>
</protein>
<reference evidence="1 2" key="1">
    <citation type="submission" date="2020-04" db="EMBL/GenBank/DDBJ databases">
        <title>Novel Paenibacillus strain UniB2 isolated from commercial digestive syrup.</title>
        <authorList>
            <person name="Thorat V."/>
            <person name="Kirdat K."/>
            <person name="Tiwarekar B."/>
            <person name="Yadav A."/>
        </authorList>
    </citation>
    <scope>NUCLEOTIDE SEQUENCE [LARGE SCALE GENOMIC DNA]</scope>
    <source>
        <strain evidence="1 2">UniB2</strain>
    </source>
</reference>
<dbReference type="RefSeq" id="WP_168908668.1">
    <property type="nucleotide sequence ID" value="NZ_CP051428.1"/>
</dbReference>
<dbReference type="EMBL" id="CP051428">
    <property type="protein sequence ID" value="QJC53126.1"/>
    <property type="molecule type" value="Genomic_DNA"/>
</dbReference>
<accession>A0A6H2H130</accession>
<dbReference type="Gene3D" id="3.30.2220.30">
    <property type="match status" value="1"/>
</dbReference>
<dbReference type="InterPro" id="IPR038559">
    <property type="entry name" value="XkdN-like_sf"/>
</dbReference>